<name>A0ABX0J5A3_9BACL</name>
<dbReference type="RefSeq" id="WP_166150918.1">
    <property type="nucleotide sequence ID" value="NZ_JAAOIW010000005.1"/>
</dbReference>
<evidence type="ECO:0000313" key="1">
    <source>
        <dbReference type="EMBL" id="NHN31148.1"/>
    </source>
</evidence>
<dbReference type="InterPro" id="IPR013324">
    <property type="entry name" value="RNA_pol_sigma_r3/r4-like"/>
</dbReference>
<reference evidence="1" key="1">
    <citation type="submission" date="2020-03" db="EMBL/GenBank/DDBJ databases">
        <title>Draft sequencing of Paenibacilllus sp. S3N08.</title>
        <authorList>
            <person name="Kim D.-U."/>
        </authorList>
    </citation>
    <scope>NUCLEOTIDE SEQUENCE</scope>
    <source>
        <strain evidence="1">S3N08</strain>
    </source>
</reference>
<gene>
    <name evidence="1" type="ORF">G9U52_15015</name>
</gene>
<dbReference type="InterPro" id="IPR036388">
    <property type="entry name" value="WH-like_DNA-bd_sf"/>
</dbReference>
<dbReference type="SUPFAM" id="SSF88659">
    <property type="entry name" value="Sigma3 and sigma4 domains of RNA polymerase sigma factors"/>
    <property type="match status" value="1"/>
</dbReference>
<sequence>MTYQITDSRAVKALLSARHEIAEARGHDTDASATIIDLHTAIDSAGLTDRQAESIAWVYGVGVDQTAAARIMGISQKNVSAHIEVAAQRIAAVFKRWEHVAVTKSTTKEVAN</sequence>
<proteinExistence type="predicted"/>
<dbReference type="EMBL" id="JAAOIW010000005">
    <property type="protein sequence ID" value="NHN31148.1"/>
    <property type="molecule type" value="Genomic_DNA"/>
</dbReference>
<comment type="caution">
    <text evidence="1">The sequence shown here is derived from an EMBL/GenBank/DDBJ whole genome shotgun (WGS) entry which is preliminary data.</text>
</comment>
<dbReference type="Proteomes" id="UP001165962">
    <property type="component" value="Unassembled WGS sequence"/>
</dbReference>
<evidence type="ECO:0000313" key="2">
    <source>
        <dbReference type="Proteomes" id="UP001165962"/>
    </source>
</evidence>
<keyword evidence="2" id="KW-1185">Reference proteome</keyword>
<dbReference type="Gene3D" id="1.10.10.10">
    <property type="entry name" value="Winged helix-like DNA-binding domain superfamily/Winged helix DNA-binding domain"/>
    <property type="match status" value="1"/>
</dbReference>
<protein>
    <submittedName>
        <fullName evidence="1">Sigma-70 family RNA polymerase sigma factor</fullName>
    </submittedName>
</protein>
<accession>A0ABX0J5A3</accession>
<organism evidence="1 2">
    <name type="scientific">Paenibacillus agricola</name>
    <dbReference type="NCBI Taxonomy" id="2716264"/>
    <lineage>
        <taxon>Bacteria</taxon>
        <taxon>Bacillati</taxon>
        <taxon>Bacillota</taxon>
        <taxon>Bacilli</taxon>
        <taxon>Bacillales</taxon>
        <taxon>Paenibacillaceae</taxon>
        <taxon>Paenibacillus</taxon>
    </lineage>
</organism>